<dbReference type="RefSeq" id="WP_399621146.1">
    <property type="nucleotide sequence ID" value="NZ_JBITYT010000019.1"/>
</dbReference>
<accession>A0ABW8D2R8</accession>
<proteinExistence type="predicted"/>
<feature type="compositionally biased region" description="Low complexity" evidence="1">
    <location>
        <begin position="28"/>
        <end position="37"/>
    </location>
</feature>
<reference evidence="2 3" key="1">
    <citation type="submission" date="2024-10" db="EMBL/GenBank/DDBJ databases">
        <title>The Natural Products Discovery Center: Release of the First 8490 Sequenced Strains for Exploring Actinobacteria Biosynthetic Diversity.</title>
        <authorList>
            <person name="Kalkreuter E."/>
            <person name="Kautsar S.A."/>
            <person name="Yang D."/>
            <person name="Bader C.D."/>
            <person name="Teijaro C.N."/>
            <person name="Fluegel L."/>
            <person name="Davis C.M."/>
            <person name="Simpson J.R."/>
            <person name="Lauterbach L."/>
            <person name="Steele A.D."/>
            <person name="Gui C."/>
            <person name="Meng S."/>
            <person name="Li G."/>
            <person name="Viehrig K."/>
            <person name="Ye F."/>
            <person name="Su P."/>
            <person name="Kiefer A.F."/>
            <person name="Nichols A."/>
            <person name="Cepeda A.J."/>
            <person name="Yan W."/>
            <person name="Fan B."/>
            <person name="Jiang Y."/>
            <person name="Adhikari A."/>
            <person name="Zheng C.-J."/>
            <person name="Schuster L."/>
            <person name="Cowan T.M."/>
            <person name="Smanski M.J."/>
            <person name="Chevrette M.G."/>
            <person name="De Carvalho L.P.S."/>
            <person name="Shen B."/>
        </authorList>
    </citation>
    <scope>NUCLEOTIDE SEQUENCE [LARGE SCALE GENOMIC DNA]</scope>
    <source>
        <strain evidence="2 3">NPDC053346</strain>
    </source>
</reference>
<comment type="caution">
    <text evidence="2">The sequence shown here is derived from an EMBL/GenBank/DDBJ whole genome shotgun (WGS) entry which is preliminary data.</text>
</comment>
<organism evidence="2 3">
    <name type="scientific">Streptomyces bikiniensis</name>
    <dbReference type="NCBI Taxonomy" id="1896"/>
    <lineage>
        <taxon>Bacteria</taxon>
        <taxon>Bacillati</taxon>
        <taxon>Actinomycetota</taxon>
        <taxon>Actinomycetes</taxon>
        <taxon>Kitasatosporales</taxon>
        <taxon>Streptomycetaceae</taxon>
        <taxon>Streptomyces</taxon>
    </lineage>
</organism>
<protein>
    <submittedName>
        <fullName evidence="2">Uncharacterized protein</fullName>
    </submittedName>
</protein>
<keyword evidence="3" id="KW-1185">Reference proteome</keyword>
<evidence type="ECO:0000313" key="3">
    <source>
        <dbReference type="Proteomes" id="UP001614391"/>
    </source>
</evidence>
<evidence type="ECO:0000256" key="1">
    <source>
        <dbReference type="SAM" id="MobiDB-lite"/>
    </source>
</evidence>
<sequence length="66" mass="6962">MSVRAPADTELGRTRGPRRRTVAALAPAGAEARTTLEAARRGLGEQNHPRRAEAARELTDTTAPGA</sequence>
<feature type="region of interest" description="Disordered" evidence="1">
    <location>
        <begin position="1"/>
        <end position="66"/>
    </location>
</feature>
<evidence type="ECO:0000313" key="2">
    <source>
        <dbReference type="EMBL" id="MFI9123637.1"/>
    </source>
</evidence>
<dbReference type="EMBL" id="JBITYT010000019">
    <property type="protein sequence ID" value="MFI9123637.1"/>
    <property type="molecule type" value="Genomic_DNA"/>
</dbReference>
<gene>
    <name evidence="2" type="ORF">ACIGW0_30310</name>
</gene>
<name>A0ABW8D2R8_STRBI</name>
<feature type="compositionally biased region" description="Basic and acidic residues" evidence="1">
    <location>
        <begin position="38"/>
        <end position="59"/>
    </location>
</feature>
<dbReference type="Proteomes" id="UP001614391">
    <property type="component" value="Unassembled WGS sequence"/>
</dbReference>